<organism evidence="1">
    <name type="scientific">marine sediment metagenome</name>
    <dbReference type="NCBI Taxonomy" id="412755"/>
    <lineage>
        <taxon>unclassified sequences</taxon>
        <taxon>metagenomes</taxon>
        <taxon>ecological metagenomes</taxon>
    </lineage>
</organism>
<proteinExistence type="predicted"/>
<sequence>RNLKNEDLEGKKRTDLLPLLSSLKIVNQEPINIDLVKSLNGEIHFTKDSYEIFNSEGLKIIASGEIPRNHIEEDFNNFFSLQEDTLKIDKILDDKCLILEFDENIVLLNGCCHSGLMNTLDYTKTISNKPVSHIIGGIHMAGASDQRILNTLDYLKKIDKYRNEVFVFPMHCSGEKFRQLATKYESAG</sequence>
<evidence type="ECO:0000313" key="1">
    <source>
        <dbReference type="EMBL" id="GAH15810.1"/>
    </source>
</evidence>
<name>X1E5Y6_9ZZZZ</name>
<dbReference type="InterPro" id="IPR052926">
    <property type="entry name" value="Metallo-beta-lactamase_dom"/>
</dbReference>
<dbReference type="AlphaFoldDB" id="X1E5Y6"/>
<dbReference type="InterPro" id="IPR036866">
    <property type="entry name" value="RibonucZ/Hydroxyglut_hydro"/>
</dbReference>
<comment type="caution">
    <text evidence="1">The sequence shown here is derived from an EMBL/GenBank/DDBJ whole genome shotgun (WGS) entry which is preliminary data.</text>
</comment>
<feature type="non-terminal residue" evidence="1">
    <location>
        <position position="188"/>
    </location>
</feature>
<accession>X1E5Y6</accession>
<dbReference type="PANTHER" id="PTHR13754">
    <property type="entry name" value="METALLO-BETA-LACTAMASE SUPERFAMILY PROTEIN"/>
    <property type="match status" value="1"/>
</dbReference>
<protein>
    <recommendedName>
        <fullName evidence="2">Metallo-beta-lactamase domain-containing protein</fullName>
    </recommendedName>
</protein>
<evidence type="ECO:0008006" key="2">
    <source>
        <dbReference type="Google" id="ProtNLM"/>
    </source>
</evidence>
<gene>
    <name evidence="1" type="ORF">S01H4_60366</name>
</gene>
<reference evidence="1" key="1">
    <citation type="journal article" date="2014" name="Front. Microbiol.">
        <title>High frequency of phylogenetically diverse reductive dehalogenase-homologous genes in deep subseafloor sedimentary metagenomes.</title>
        <authorList>
            <person name="Kawai M."/>
            <person name="Futagami T."/>
            <person name="Toyoda A."/>
            <person name="Takaki Y."/>
            <person name="Nishi S."/>
            <person name="Hori S."/>
            <person name="Arai W."/>
            <person name="Tsubouchi T."/>
            <person name="Morono Y."/>
            <person name="Uchiyama I."/>
            <person name="Ito T."/>
            <person name="Fujiyama A."/>
            <person name="Inagaki F."/>
            <person name="Takami H."/>
        </authorList>
    </citation>
    <scope>NUCLEOTIDE SEQUENCE</scope>
    <source>
        <strain evidence="1">Expedition CK06-06</strain>
    </source>
</reference>
<dbReference type="PANTHER" id="PTHR13754:SF18">
    <property type="entry name" value="7,8-DIHYDROPTERIN-6-METHYL-4-(BETA-D-RIBOFURANOSYL)-AMINOBENZENE-5'-PHOSPHATE SYNTHASE"/>
    <property type="match status" value="1"/>
</dbReference>
<dbReference type="Gene3D" id="3.60.15.10">
    <property type="entry name" value="Ribonuclease Z/Hydroxyacylglutathione hydrolase-like"/>
    <property type="match status" value="1"/>
</dbReference>
<feature type="non-terminal residue" evidence="1">
    <location>
        <position position="1"/>
    </location>
</feature>
<dbReference type="EMBL" id="BART01035581">
    <property type="protein sequence ID" value="GAH15810.1"/>
    <property type="molecule type" value="Genomic_DNA"/>
</dbReference>
<dbReference type="GO" id="GO:0016740">
    <property type="term" value="F:transferase activity"/>
    <property type="evidence" value="ECO:0007669"/>
    <property type="project" value="TreeGrafter"/>
</dbReference>